<dbReference type="AlphaFoldDB" id="A0A0G1XN81"/>
<gene>
    <name evidence="2" type="ORF">UY76_C0019G0023</name>
</gene>
<name>A0A0G1XN81_9BACT</name>
<dbReference type="PANTHER" id="PTHR35004:SF6">
    <property type="entry name" value="TRANSPOSASE"/>
    <property type="match status" value="1"/>
</dbReference>
<dbReference type="EMBL" id="LCRH01000019">
    <property type="protein sequence ID" value="KKW32713.1"/>
    <property type="molecule type" value="Genomic_DNA"/>
</dbReference>
<evidence type="ECO:0000313" key="3">
    <source>
        <dbReference type="Proteomes" id="UP000034054"/>
    </source>
</evidence>
<reference evidence="2 3" key="1">
    <citation type="journal article" date="2015" name="Nature">
        <title>rRNA introns, odd ribosomes, and small enigmatic genomes across a large radiation of phyla.</title>
        <authorList>
            <person name="Brown C.T."/>
            <person name="Hug L.A."/>
            <person name="Thomas B.C."/>
            <person name="Sharon I."/>
            <person name="Castelle C.J."/>
            <person name="Singh A."/>
            <person name="Wilkins M.J."/>
            <person name="Williams K.H."/>
            <person name="Banfield J.F."/>
        </authorList>
    </citation>
    <scope>NUCLEOTIDE SEQUENCE [LARGE SCALE GENOMIC DNA]</scope>
</reference>
<evidence type="ECO:0000313" key="2">
    <source>
        <dbReference type="EMBL" id="KKW32713.1"/>
    </source>
</evidence>
<dbReference type="PANTHER" id="PTHR35004">
    <property type="entry name" value="TRANSPOSASE RV3428C-RELATED"/>
    <property type="match status" value="1"/>
</dbReference>
<dbReference type="SUPFAM" id="SSF46689">
    <property type="entry name" value="Homeodomain-like"/>
    <property type="match status" value="1"/>
</dbReference>
<dbReference type="InterPro" id="IPR009057">
    <property type="entry name" value="Homeodomain-like_sf"/>
</dbReference>
<dbReference type="SUPFAM" id="SSF53098">
    <property type="entry name" value="Ribonuclease H-like"/>
    <property type="match status" value="1"/>
</dbReference>
<dbReference type="InterPro" id="IPR036397">
    <property type="entry name" value="RNaseH_sf"/>
</dbReference>
<dbReference type="GO" id="GO:0015074">
    <property type="term" value="P:DNA integration"/>
    <property type="evidence" value="ECO:0007669"/>
    <property type="project" value="InterPro"/>
</dbReference>
<dbReference type="Gene3D" id="3.30.420.10">
    <property type="entry name" value="Ribonuclease H-like superfamily/Ribonuclease H"/>
    <property type="match status" value="1"/>
</dbReference>
<proteinExistence type="predicted"/>
<comment type="caution">
    <text evidence="2">The sequence shown here is derived from an EMBL/GenBank/DDBJ whole genome shotgun (WGS) entry which is preliminary data.</text>
</comment>
<evidence type="ECO:0000259" key="1">
    <source>
        <dbReference type="PROSITE" id="PS50994"/>
    </source>
</evidence>
<protein>
    <submittedName>
        <fullName evidence="2">Integrase, catalytic region</fullName>
    </submittedName>
</protein>
<dbReference type="Pfam" id="PF00665">
    <property type="entry name" value="rve"/>
    <property type="match status" value="1"/>
</dbReference>
<dbReference type="PROSITE" id="PS50994">
    <property type="entry name" value="INTEGRASE"/>
    <property type="match status" value="1"/>
</dbReference>
<organism evidence="2 3">
    <name type="scientific">Candidatus Uhrbacteria bacterium GW2011_GWA2_52_8d</name>
    <dbReference type="NCBI Taxonomy" id="1618979"/>
    <lineage>
        <taxon>Bacteria</taxon>
        <taxon>Candidatus Uhriibacteriota</taxon>
    </lineage>
</organism>
<dbReference type="GO" id="GO:0003676">
    <property type="term" value="F:nucleic acid binding"/>
    <property type="evidence" value="ECO:0007669"/>
    <property type="project" value="InterPro"/>
</dbReference>
<accession>A0A0G1XN81</accession>
<sequence length="385" mass="45151">MDIAQHFLLKHQAFQRVEANSCSLQEASVSLGLSYRQTLRWWKRYQVCSGSLAAFADMQTRRGGHNRLQTDLVQAVLNNKKSHPHRSVQHVADSVSEGVALVSVSTVYRILENADLLGTNEEKKMRVFKRFEASAFGERLQMDTTSGAWMLGYRLIYLIAVLDDYSRMLVGWRWVDSDSTWNNMCVLRHVYEKYGLPQTLYTDNASMFKTIRHDKSIYQKHRQEGYETEIQRCMKELGVTMFSHKPYEPQSKGKVERFFRFMQERFVKEHTATNLMQMNEQFEVWARWYNDKHVNRTTGLKPKDRRTPSVFTPVSHKRKLDSAFSFKTTRKVDKCNAIQFEGESYRLTGNTSLYNRTVDLESTPSEIRLYKNGVFIERIDRENPN</sequence>
<dbReference type="InterPro" id="IPR001584">
    <property type="entry name" value="Integrase_cat-core"/>
</dbReference>
<feature type="domain" description="Integrase catalytic" evidence="1">
    <location>
        <begin position="131"/>
        <end position="310"/>
    </location>
</feature>
<dbReference type="InterPro" id="IPR012337">
    <property type="entry name" value="RNaseH-like_sf"/>
</dbReference>
<dbReference type="Proteomes" id="UP000034054">
    <property type="component" value="Unassembled WGS sequence"/>
</dbReference>